<protein>
    <submittedName>
        <fullName evidence="2">Uncharacterized protein</fullName>
    </submittedName>
</protein>
<organism evidence="2 3">
    <name type="scientific">Falsiroseomonas selenitidurans</name>
    <dbReference type="NCBI Taxonomy" id="2716335"/>
    <lineage>
        <taxon>Bacteria</taxon>
        <taxon>Pseudomonadati</taxon>
        <taxon>Pseudomonadota</taxon>
        <taxon>Alphaproteobacteria</taxon>
        <taxon>Acetobacterales</taxon>
        <taxon>Roseomonadaceae</taxon>
        <taxon>Falsiroseomonas</taxon>
    </lineage>
</organism>
<name>A0ABX1E8V4_9PROT</name>
<gene>
    <name evidence="2" type="ORF">HEQ75_15170</name>
</gene>
<reference evidence="2 3" key="1">
    <citation type="submission" date="2020-03" db="EMBL/GenBank/DDBJ databases">
        <title>Roseomonas selenitidurans sp. nov. isolated from urban soil.</title>
        <authorList>
            <person name="Liu H."/>
        </authorList>
    </citation>
    <scope>NUCLEOTIDE SEQUENCE [LARGE SCALE GENOMIC DNA]</scope>
    <source>
        <strain evidence="2 3">BU-1</strain>
    </source>
</reference>
<evidence type="ECO:0000313" key="3">
    <source>
        <dbReference type="Proteomes" id="UP000787635"/>
    </source>
</evidence>
<dbReference type="EMBL" id="JAAVNE010000023">
    <property type="protein sequence ID" value="NKC32202.1"/>
    <property type="molecule type" value="Genomic_DNA"/>
</dbReference>
<accession>A0ABX1E8V4</accession>
<sequence>MQPAIHITPARPAAPVVRTTQAAPAPTFVSALGGATSLGIGRPTMAPPVPFSSANAATLNGR</sequence>
<proteinExistence type="predicted"/>
<evidence type="ECO:0000256" key="1">
    <source>
        <dbReference type="SAM" id="MobiDB-lite"/>
    </source>
</evidence>
<dbReference type="Proteomes" id="UP000787635">
    <property type="component" value="Unassembled WGS sequence"/>
</dbReference>
<evidence type="ECO:0000313" key="2">
    <source>
        <dbReference type="EMBL" id="NKC32202.1"/>
    </source>
</evidence>
<feature type="region of interest" description="Disordered" evidence="1">
    <location>
        <begin position="41"/>
        <end position="62"/>
    </location>
</feature>
<feature type="compositionally biased region" description="Polar residues" evidence="1">
    <location>
        <begin position="52"/>
        <end position="62"/>
    </location>
</feature>
<comment type="caution">
    <text evidence="2">The sequence shown here is derived from an EMBL/GenBank/DDBJ whole genome shotgun (WGS) entry which is preliminary data.</text>
</comment>
<keyword evidence="3" id="KW-1185">Reference proteome</keyword>
<dbReference type="RefSeq" id="WP_168032032.1">
    <property type="nucleotide sequence ID" value="NZ_JAAVNE010000023.1"/>
</dbReference>